<feature type="region of interest" description="Disordered" evidence="1">
    <location>
        <begin position="1"/>
        <end position="35"/>
    </location>
</feature>
<organism evidence="3 4">
    <name type="scientific">Streptomyces atriruber</name>
    <dbReference type="NCBI Taxonomy" id="545121"/>
    <lineage>
        <taxon>Bacteria</taxon>
        <taxon>Bacillati</taxon>
        <taxon>Actinomycetota</taxon>
        <taxon>Actinomycetes</taxon>
        <taxon>Kitasatosporales</taxon>
        <taxon>Streptomycetaceae</taxon>
        <taxon>Streptomyces</taxon>
    </lineage>
</organism>
<feature type="transmembrane region" description="Helical" evidence="2">
    <location>
        <begin position="308"/>
        <end position="328"/>
    </location>
</feature>
<sequence>MTEREERPDDARETPPAPRGSASGHGQVYQSGRDQHVTHVHVTLQSQGRAAHVARERADVVVQVLTRAVGELTAQCEEWKRQALRAKAEGRAEAQAEFAQRVQDAELRVMQAQRMTREAEEERRRAESLLRKAQQDLARLELREKQEEQEKQELRERQGGAVGAGGADASGVAARRQQESAQYARLFEQAEHELGAVRSELRQLSDQMSHGAGPPEPVVLPGDVLWGTTPRRHDHPRPTPTPAPTPPPPLRRPVPPKVKKTHGRTSVTIGTAVYLAAGLPLAVAGSALNTMYASSPQPALVWEIGFTPVAVALAAILTILVVFALGLVFDWDSDTYGDGLVGQVLLGTALLVVGMALEPDTFPALTHVGRAAAEHLGPL</sequence>
<evidence type="ECO:0000313" key="4">
    <source>
        <dbReference type="Proteomes" id="UP001551176"/>
    </source>
</evidence>
<feature type="transmembrane region" description="Helical" evidence="2">
    <location>
        <begin position="340"/>
        <end position="357"/>
    </location>
</feature>
<keyword evidence="2" id="KW-1133">Transmembrane helix</keyword>
<dbReference type="EMBL" id="JBEYXV010000009">
    <property type="protein sequence ID" value="MEU6822853.1"/>
    <property type="molecule type" value="Genomic_DNA"/>
</dbReference>
<protein>
    <submittedName>
        <fullName evidence="3">Uncharacterized protein</fullName>
    </submittedName>
</protein>
<feature type="region of interest" description="Disordered" evidence="1">
    <location>
        <begin position="146"/>
        <end position="176"/>
    </location>
</feature>
<keyword evidence="2" id="KW-0472">Membrane</keyword>
<comment type="caution">
    <text evidence="3">The sequence shown here is derived from an EMBL/GenBank/DDBJ whole genome shotgun (WGS) entry which is preliminary data.</text>
</comment>
<feature type="region of interest" description="Disordered" evidence="1">
    <location>
        <begin position="205"/>
        <end position="262"/>
    </location>
</feature>
<reference evidence="3 4" key="1">
    <citation type="submission" date="2024-06" db="EMBL/GenBank/DDBJ databases">
        <title>The Natural Products Discovery Center: Release of the First 8490 Sequenced Strains for Exploring Actinobacteria Biosynthetic Diversity.</title>
        <authorList>
            <person name="Kalkreuter E."/>
            <person name="Kautsar S.A."/>
            <person name="Yang D."/>
            <person name="Bader C.D."/>
            <person name="Teijaro C.N."/>
            <person name="Fluegel L."/>
            <person name="Davis C.M."/>
            <person name="Simpson J.R."/>
            <person name="Lauterbach L."/>
            <person name="Steele A.D."/>
            <person name="Gui C."/>
            <person name="Meng S."/>
            <person name="Li G."/>
            <person name="Viehrig K."/>
            <person name="Ye F."/>
            <person name="Su P."/>
            <person name="Kiefer A.F."/>
            <person name="Nichols A."/>
            <person name="Cepeda A.J."/>
            <person name="Yan W."/>
            <person name="Fan B."/>
            <person name="Jiang Y."/>
            <person name="Adhikari A."/>
            <person name="Zheng C.-J."/>
            <person name="Schuster L."/>
            <person name="Cowan T.M."/>
            <person name="Smanski M.J."/>
            <person name="Chevrette M.G."/>
            <person name="De Carvalho L.P.S."/>
            <person name="Shen B."/>
        </authorList>
    </citation>
    <scope>NUCLEOTIDE SEQUENCE [LARGE SCALE GENOMIC DNA]</scope>
    <source>
        <strain evidence="3 4">NPDC046838</strain>
    </source>
</reference>
<gene>
    <name evidence="3" type="ORF">ABZ921_19675</name>
</gene>
<feature type="transmembrane region" description="Helical" evidence="2">
    <location>
        <begin position="267"/>
        <end position="288"/>
    </location>
</feature>
<evidence type="ECO:0000256" key="1">
    <source>
        <dbReference type="SAM" id="MobiDB-lite"/>
    </source>
</evidence>
<keyword evidence="2" id="KW-0812">Transmembrane</keyword>
<dbReference type="RefSeq" id="WP_359350596.1">
    <property type="nucleotide sequence ID" value="NZ_JBEYXV010000009.1"/>
</dbReference>
<proteinExistence type="predicted"/>
<evidence type="ECO:0000313" key="3">
    <source>
        <dbReference type="EMBL" id="MEU6822853.1"/>
    </source>
</evidence>
<feature type="compositionally biased region" description="Basic and acidic residues" evidence="1">
    <location>
        <begin position="146"/>
        <end position="158"/>
    </location>
</feature>
<evidence type="ECO:0000256" key="2">
    <source>
        <dbReference type="SAM" id="Phobius"/>
    </source>
</evidence>
<accession>A0ABV3BPB7</accession>
<feature type="compositionally biased region" description="Basic and acidic residues" evidence="1">
    <location>
        <begin position="1"/>
        <end position="13"/>
    </location>
</feature>
<dbReference type="Proteomes" id="UP001551176">
    <property type="component" value="Unassembled WGS sequence"/>
</dbReference>
<keyword evidence="4" id="KW-1185">Reference proteome</keyword>
<feature type="compositionally biased region" description="Pro residues" evidence="1">
    <location>
        <begin position="238"/>
        <end position="256"/>
    </location>
</feature>
<name>A0ABV3BPB7_9ACTN</name>